<dbReference type="OMA" id="ERICLYN"/>
<comment type="subcellular location">
    <subcellularLocation>
        <location evidence="1">Cytoplasm</location>
    </subcellularLocation>
    <subcellularLocation>
        <location evidence="2">Nucleus</location>
        <location evidence="2">Nucleolus</location>
    </subcellularLocation>
</comment>
<dbReference type="InterPro" id="IPR038253">
    <property type="entry name" value="SRP68_N_sf"/>
</dbReference>
<comment type="similarity">
    <text evidence="3">Belongs to the SRP68 family.</text>
</comment>
<evidence type="ECO:0000256" key="3">
    <source>
        <dbReference type="ARBA" id="ARBA00009352"/>
    </source>
</evidence>
<evidence type="ECO:0000256" key="10">
    <source>
        <dbReference type="SAM" id="MobiDB-lite"/>
    </source>
</evidence>
<keyword evidence="4" id="KW-0963">Cytoplasm</keyword>
<gene>
    <name evidence="11" type="ORF">PFNF54_01566</name>
</gene>
<dbReference type="GO" id="GO:0030942">
    <property type="term" value="F:endoplasmic reticulum signal peptide binding"/>
    <property type="evidence" value="ECO:0007669"/>
    <property type="project" value="InterPro"/>
</dbReference>
<keyword evidence="8" id="KW-0687">Ribonucleoprotein</keyword>
<dbReference type="Proteomes" id="UP000030673">
    <property type="component" value="Unassembled WGS sequence"/>
</dbReference>
<dbReference type="GO" id="GO:0008312">
    <property type="term" value="F:7S RNA binding"/>
    <property type="evidence" value="ECO:0007669"/>
    <property type="project" value="InterPro"/>
</dbReference>
<evidence type="ECO:0000256" key="8">
    <source>
        <dbReference type="ARBA" id="ARBA00023274"/>
    </source>
</evidence>
<dbReference type="Gene3D" id="1.10.3450.40">
    <property type="entry name" value="Signal recognition particle, SRP68 subunit, RNA-binding domain"/>
    <property type="match status" value="1"/>
</dbReference>
<dbReference type="GO" id="GO:0006614">
    <property type="term" value="P:SRP-dependent cotranslational protein targeting to membrane"/>
    <property type="evidence" value="ECO:0007669"/>
    <property type="project" value="InterPro"/>
</dbReference>
<evidence type="ECO:0000313" key="11">
    <source>
        <dbReference type="EMBL" id="EWC89654.1"/>
    </source>
</evidence>
<evidence type="ECO:0000256" key="1">
    <source>
        <dbReference type="ARBA" id="ARBA00004496"/>
    </source>
</evidence>
<dbReference type="GO" id="GO:0005047">
    <property type="term" value="F:signal recognition particle binding"/>
    <property type="evidence" value="ECO:0007669"/>
    <property type="project" value="InterPro"/>
</dbReference>
<evidence type="ECO:0000256" key="4">
    <source>
        <dbReference type="ARBA" id="ARBA00022490"/>
    </source>
</evidence>
<dbReference type="GO" id="GO:0005786">
    <property type="term" value="C:signal recognition particle, endoplasmic reticulum targeting"/>
    <property type="evidence" value="ECO:0007669"/>
    <property type="project" value="UniProtKB-KW"/>
</dbReference>
<keyword evidence="6" id="KW-0733">Signal recognition particle</keyword>
<reference evidence="11 12" key="1">
    <citation type="submission" date="2013-02" db="EMBL/GenBank/DDBJ databases">
        <title>The Genome Sequence of Plasmodium falciparum NF54.</title>
        <authorList>
            <consortium name="The Broad Institute Genome Sequencing Platform"/>
            <consortium name="The Broad Institute Genome Sequencing Center for Infectious Disease"/>
            <person name="Neafsey D."/>
            <person name="Cheeseman I."/>
            <person name="Volkman S."/>
            <person name="Adams J."/>
            <person name="Walker B."/>
            <person name="Young S.K."/>
            <person name="Zeng Q."/>
            <person name="Gargeya S."/>
            <person name="Fitzgerald M."/>
            <person name="Haas B."/>
            <person name="Abouelleil A."/>
            <person name="Alvarado L."/>
            <person name="Arachchi H.M."/>
            <person name="Berlin A.M."/>
            <person name="Chapman S.B."/>
            <person name="Dewar J."/>
            <person name="Goldberg J."/>
            <person name="Griggs A."/>
            <person name="Gujja S."/>
            <person name="Hansen M."/>
            <person name="Howarth C."/>
            <person name="Imamovic A."/>
            <person name="Larimer J."/>
            <person name="McCowan C."/>
            <person name="Murphy C."/>
            <person name="Neiman D."/>
            <person name="Pearson M."/>
            <person name="Priest M."/>
            <person name="Roberts A."/>
            <person name="Saif S."/>
            <person name="Shea T."/>
            <person name="Sisk P."/>
            <person name="Sykes S."/>
            <person name="Wortman J."/>
            <person name="Nusbaum C."/>
            <person name="Birren B."/>
        </authorList>
    </citation>
    <scope>NUCLEOTIDE SEQUENCE [LARGE SCALE GENOMIC DNA]</scope>
    <source>
        <strain evidence="11 12">NF54</strain>
    </source>
</reference>
<sequence length="783" mass="93265">MNESASLENESNDEKNGDCDNNLLNEKNGDCDNNLLNEDNNLLNEKNGDCDNNLLNEKNGDCDNNLLNEHELVNIVKVKKERDGNIKKKENEKISFDIFSYLNKVYQKHGLYNEEISRFLLYINRRRRKLRSKILFNVKKVGKYIFKIYECDDIDELFLELLLLDVEACRCRYLEIKTDVNNLKKPYRAKYSYMRRLKKSVQKMNFLIQTINNLVDKNTELQIKCYNSFIQATYLVEKKKYEECLSKTDEFLKFIKLIKRISINALAQTNQNKDNQNDNDQTCYKQVMKDKRASLVYEPDTINLQNELYNSKGNNDMINSEKSIDATFFYFLSVINSYERTCSYNMKKHRLSYINEKLQEEDFKYNYSNSIIQNNNIINNNNNNINEKYCNNITAGDKNYYNLNIQYVNNNIIINLHNVEYKWVQHNNNNNILKIQNILKNVKKCIEDEHIYTMNIEYDENNVKDLSNNIQVVLDLLKKYDMENIMSIYGNLYCNYYDCLQIIHEELITCANNNNNNNNNNNSNNNNNNSFSNDDNKLKEKIWTMLENYFLAQKLYVDIERTILLLMKSLLDIYYKNKESEDFYFDKKKKVFSDLIDDMPVLPTGIRYADILKQNIEELKNIENKDIFINILQIIKNVKSFCLAFYYALNKKHAEAHVLYDVIKTRNYVYIKKEHMNNIKCPTLLRISILFNRLQDVISLINEKYYFRHLSIYALQVKNKSIQQNQLFYLDNSMFSPKMKEISLNPLHIDMTQMYRTSYLLGHDQQRGERGSLIRGLLRSFWK</sequence>
<dbReference type="PANTHER" id="PTHR12860">
    <property type="entry name" value="SIGNAL RECOGNITION PARTICLE 68 KDA PROTEIN"/>
    <property type="match status" value="1"/>
</dbReference>
<dbReference type="AlphaFoldDB" id="W7K810"/>
<accession>W7K810</accession>
<protein>
    <recommendedName>
        <fullName evidence="9">Signal recognition particle subunit SRP68</fullName>
    </recommendedName>
</protein>
<organism evidence="11 12">
    <name type="scientific">Plasmodium falciparum (isolate NF54)</name>
    <dbReference type="NCBI Taxonomy" id="5843"/>
    <lineage>
        <taxon>Eukaryota</taxon>
        <taxon>Sar</taxon>
        <taxon>Alveolata</taxon>
        <taxon>Apicomplexa</taxon>
        <taxon>Aconoidasida</taxon>
        <taxon>Haemosporida</taxon>
        <taxon>Plasmodiidae</taxon>
        <taxon>Plasmodium</taxon>
        <taxon>Plasmodium (Laverania)</taxon>
    </lineage>
</organism>
<evidence type="ECO:0000256" key="2">
    <source>
        <dbReference type="ARBA" id="ARBA00004604"/>
    </source>
</evidence>
<proteinExistence type="inferred from homology"/>
<dbReference type="GO" id="GO:0005730">
    <property type="term" value="C:nucleolus"/>
    <property type="evidence" value="ECO:0007669"/>
    <property type="project" value="UniProtKB-SubCell"/>
</dbReference>
<dbReference type="PANTHER" id="PTHR12860:SF0">
    <property type="entry name" value="SIGNAL RECOGNITION PARTICLE SUBUNIT SRP68"/>
    <property type="match status" value="1"/>
</dbReference>
<dbReference type="InterPro" id="IPR026258">
    <property type="entry name" value="SRP68"/>
</dbReference>
<evidence type="ECO:0000256" key="7">
    <source>
        <dbReference type="ARBA" id="ARBA00023242"/>
    </source>
</evidence>
<keyword evidence="7" id="KW-0539">Nucleus</keyword>
<evidence type="ECO:0000256" key="9">
    <source>
        <dbReference type="ARBA" id="ARBA00029498"/>
    </source>
</evidence>
<name>W7K810_PLAFO</name>
<evidence type="ECO:0000256" key="5">
    <source>
        <dbReference type="ARBA" id="ARBA00022884"/>
    </source>
</evidence>
<feature type="region of interest" description="Disordered" evidence="10">
    <location>
        <begin position="1"/>
        <end position="21"/>
    </location>
</feature>
<dbReference type="EMBL" id="KE123767">
    <property type="protein sequence ID" value="EWC89654.1"/>
    <property type="molecule type" value="Genomic_DNA"/>
</dbReference>
<evidence type="ECO:0000313" key="12">
    <source>
        <dbReference type="Proteomes" id="UP000030673"/>
    </source>
</evidence>
<keyword evidence="5" id="KW-0694">RNA-binding</keyword>
<keyword evidence="12" id="KW-1185">Reference proteome</keyword>
<evidence type="ECO:0000256" key="6">
    <source>
        <dbReference type="ARBA" id="ARBA00023135"/>
    </source>
</evidence>